<comment type="caution">
    <text evidence="4">The sequence shown here is derived from an EMBL/GenBank/DDBJ whole genome shotgun (WGS) entry which is preliminary data.</text>
</comment>
<keyword evidence="4" id="KW-0378">Hydrolase</keyword>
<reference evidence="4" key="1">
    <citation type="journal article" date="2021" name="Nat. Commun.">
        <title>Genetic determinants of endophytism in the Arabidopsis root mycobiome.</title>
        <authorList>
            <person name="Mesny F."/>
            <person name="Miyauchi S."/>
            <person name="Thiergart T."/>
            <person name="Pickel B."/>
            <person name="Atanasova L."/>
            <person name="Karlsson M."/>
            <person name="Huettel B."/>
            <person name="Barry K.W."/>
            <person name="Haridas S."/>
            <person name="Chen C."/>
            <person name="Bauer D."/>
            <person name="Andreopoulos W."/>
            <person name="Pangilinan J."/>
            <person name="LaButti K."/>
            <person name="Riley R."/>
            <person name="Lipzen A."/>
            <person name="Clum A."/>
            <person name="Drula E."/>
            <person name="Henrissat B."/>
            <person name="Kohler A."/>
            <person name="Grigoriev I.V."/>
            <person name="Martin F.M."/>
            <person name="Hacquard S."/>
        </authorList>
    </citation>
    <scope>NUCLEOTIDE SEQUENCE</scope>
    <source>
        <strain evidence="4">MPI-CAGE-AT-0147</strain>
    </source>
</reference>
<dbReference type="SMART" id="SM00174">
    <property type="entry name" value="RHO"/>
    <property type="match status" value="1"/>
</dbReference>
<proteinExistence type="predicted"/>
<evidence type="ECO:0000313" key="5">
    <source>
        <dbReference type="Proteomes" id="UP000738349"/>
    </source>
</evidence>
<keyword evidence="1" id="KW-0488">Methylation</keyword>
<keyword evidence="2" id="KW-0547">Nucleotide-binding</keyword>
<dbReference type="SMART" id="SM00175">
    <property type="entry name" value="RAB"/>
    <property type="match status" value="1"/>
</dbReference>
<dbReference type="Pfam" id="PF00071">
    <property type="entry name" value="Ras"/>
    <property type="match status" value="1"/>
</dbReference>
<dbReference type="PROSITE" id="PS51419">
    <property type="entry name" value="RAB"/>
    <property type="match status" value="1"/>
</dbReference>
<evidence type="ECO:0000256" key="3">
    <source>
        <dbReference type="ARBA" id="ARBA00023134"/>
    </source>
</evidence>
<dbReference type="AlphaFoldDB" id="A0A9P9D419"/>
<dbReference type="GO" id="GO:0007264">
    <property type="term" value="P:small GTPase-mediated signal transduction"/>
    <property type="evidence" value="ECO:0007669"/>
    <property type="project" value="InterPro"/>
</dbReference>
<protein>
    <submittedName>
        <fullName evidence="4">P-loop containing nucleoside triphosphate hydrolase protein</fullName>
    </submittedName>
</protein>
<sequence length="209" mass="23342">MDLNKMVVEKKLVLVGPSYIGKTSLLQAALQGRYPPTEQIFEQPPGCYECTVLKEAGEGEQVKLALWDTAGAWDYDRLRPLTYPHASVIVIGFAIDRPDYFDLTEEMWLPEIDHFAPGVPIILVGLRKDARDDPNPDDPREISFISKELGEKTANRIGALTFIECSSFTGEGVKEVFEAAARAALFGPPRKIKKTKERKGRSRAQCVVF</sequence>
<dbReference type="Gene3D" id="3.40.50.300">
    <property type="entry name" value="P-loop containing nucleotide triphosphate hydrolases"/>
    <property type="match status" value="1"/>
</dbReference>
<dbReference type="SMART" id="SM00173">
    <property type="entry name" value="RAS"/>
    <property type="match status" value="1"/>
</dbReference>
<dbReference type="CDD" id="cd00157">
    <property type="entry name" value="Rho"/>
    <property type="match status" value="1"/>
</dbReference>
<dbReference type="GO" id="GO:0005525">
    <property type="term" value="F:GTP binding"/>
    <property type="evidence" value="ECO:0007669"/>
    <property type="project" value="UniProtKB-KW"/>
</dbReference>
<dbReference type="SUPFAM" id="SSF52540">
    <property type="entry name" value="P-loop containing nucleoside triphosphate hydrolases"/>
    <property type="match status" value="1"/>
</dbReference>
<evidence type="ECO:0000313" key="4">
    <source>
        <dbReference type="EMBL" id="KAH7112046.1"/>
    </source>
</evidence>
<accession>A0A9P9D419</accession>
<dbReference type="InterPro" id="IPR005225">
    <property type="entry name" value="Small_GTP-bd"/>
</dbReference>
<gene>
    <name evidence="4" type="ORF">EDB81DRAFT_953752</name>
</gene>
<keyword evidence="5" id="KW-1185">Reference proteome</keyword>
<dbReference type="InterPro" id="IPR003578">
    <property type="entry name" value="Small_GTPase_Rho"/>
</dbReference>
<evidence type="ECO:0000256" key="2">
    <source>
        <dbReference type="ARBA" id="ARBA00022741"/>
    </source>
</evidence>
<dbReference type="PROSITE" id="PS51420">
    <property type="entry name" value="RHO"/>
    <property type="match status" value="1"/>
</dbReference>
<evidence type="ECO:0000256" key="1">
    <source>
        <dbReference type="ARBA" id="ARBA00022481"/>
    </source>
</evidence>
<organism evidence="4 5">
    <name type="scientific">Dactylonectria macrodidyma</name>
    <dbReference type="NCBI Taxonomy" id="307937"/>
    <lineage>
        <taxon>Eukaryota</taxon>
        <taxon>Fungi</taxon>
        <taxon>Dikarya</taxon>
        <taxon>Ascomycota</taxon>
        <taxon>Pezizomycotina</taxon>
        <taxon>Sordariomycetes</taxon>
        <taxon>Hypocreomycetidae</taxon>
        <taxon>Hypocreales</taxon>
        <taxon>Nectriaceae</taxon>
        <taxon>Dactylonectria</taxon>
    </lineage>
</organism>
<dbReference type="InterPro" id="IPR027417">
    <property type="entry name" value="P-loop_NTPase"/>
</dbReference>
<dbReference type="OrthoDB" id="3199917at2759"/>
<dbReference type="PRINTS" id="PR00449">
    <property type="entry name" value="RASTRNSFRMNG"/>
</dbReference>
<name>A0A9P9D419_9HYPO</name>
<keyword evidence="3" id="KW-0342">GTP-binding</keyword>
<dbReference type="PANTHER" id="PTHR24072">
    <property type="entry name" value="RHO FAMILY GTPASE"/>
    <property type="match status" value="1"/>
</dbReference>
<dbReference type="Proteomes" id="UP000738349">
    <property type="component" value="Unassembled WGS sequence"/>
</dbReference>
<dbReference type="NCBIfam" id="TIGR00231">
    <property type="entry name" value="small_GTP"/>
    <property type="match status" value="1"/>
</dbReference>
<dbReference type="EMBL" id="JAGMUV010000039">
    <property type="protein sequence ID" value="KAH7112046.1"/>
    <property type="molecule type" value="Genomic_DNA"/>
</dbReference>
<dbReference type="InterPro" id="IPR001806">
    <property type="entry name" value="Small_GTPase"/>
</dbReference>
<dbReference type="GO" id="GO:0003924">
    <property type="term" value="F:GTPase activity"/>
    <property type="evidence" value="ECO:0007669"/>
    <property type="project" value="InterPro"/>
</dbReference>